<reference evidence="3 5" key="1">
    <citation type="journal article" date="2017" name="Nature">
        <title>The sunflower genome provides insights into oil metabolism, flowering and Asterid evolution.</title>
        <authorList>
            <person name="Badouin H."/>
            <person name="Gouzy J."/>
            <person name="Grassa C.J."/>
            <person name="Murat F."/>
            <person name="Staton S.E."/>
            <person name="Cottret L."/>
            <person name="Lelandais-Briere C."/>
            <person name="Owens G.L."/>
            <person name="Carrere S."/>
            <person name="Mayjonade B."/>
            <person name="Legrand L."/>
            <person name="Gill N."/>
            <person name="Kane N.C."/>
            <person name="Bowers J.E."/>
            <person name="Hubner S."/>
            <person name="Bellec A."/>
            <person name="Berard A."/>
            <person name="Berges H."/>
            <person name="Blanchet N."/>
            <person name="Boniface M.C."/>
            <person name="Brunel D."/>
            <person name="Catrice O."/>
            <person name="Chaidir N."/>
            <person name="Claudel C."/>
            <person name="Donnadieu C."/>
            <person name="Faraut T."/>
            <person name="Fievet G."/>
            <person name="Helmstetter N."/>
            <person name="King M."/>
            <person name="Knapp S.J."/>
            <person name="Lai Z."/>
            <person name="Le Paslier M.C."/>
            <person name="Lippi Y."/>
            <person name="Lorenzon L."/>
            <person name="Mandel J.R."/>
            <person name="Marage G."/>
            <person name="Marchand G."/>
            <person name="Marquand E."/>
            <person name="Bret-Mestries E."/>
            <person name="Morien E."/>
            <person name="Nambeesan S."/>
            <person name="Nguyen T."/>
            <person name="Pegot-Espagnet P."/>
            <person name="Pouilly N."/>
            <person name="Raftis F."/>
            <person name="Sallet E."/>
            <person name="Schiex T."/>
            <person name="Thomas J."/>
            <person name="Vandecasteele C."/>
            <person name="Vares D."/>
            <person name="Vear F."/>
            <person name="Vautrin S."/>
            <person name="Crespi M."/>
            <person name="Mangin B."/>
            <person name="Burke J.M."/>
            <person name="Salse J."/>
            <person name="Munos S."/>
            <person name="Vincourt P."/>
            <person name="Rieseberg L.H."/>
            <person name="Langlade N.B."/>
        </authorList>
    </citation>
    <scope>NUCLEOTIDE SEQUENCE [LARGE SCALE GENOMIC DNA]</scope>
    <source>
        <strain evidence="5">cv. SF193</strain>
        <tissue evidence="3">Leaves</tissue>
    </source>
</reference>
<comment type="similarity">
    <text evidence="1">Belongs to the UDP-glycosyltransferase family.</text>
</comment>
<evidence type="ECO:0000313" key="3">
    <source>
        <dbReference type="EMBL" id="KAF5770997.1"/>
    </source>
</evidence>
<dbReference type="GO" id="GO:0008194">
    <property type="term" value="F:UDP-glycosyltransferase activity"/>
    <property type="evidence" value="ECO:0007669"/>
    <property type="project" value="InterPro"/>
</dbReference>
<dbReference type="Pfam" id="PF00201">
    <property type="entry name" value="UDPGT"/>
    <property type="match status" value="1"/>
</dbReference>
<protein>
    <submittedName>
        <fullName evidence="3">7-deoxyloganetic acid glucosyltransferase</fullName>
        <ecNumber evidence="3">2.4.1.323</ecNumber>
    </submittedName>
    <submittedName>
        <fullName evidence="4">Putative UDP-glucuronosyl/UDP-glucosyltransferase</fullName>
    </submittedName>
</protein>
<keyword evidence="3" id="KW-0328">Glycosyltransferase</keyword>
<dbReference type="Gene3D" id="3.40.50.2000">
    <property type="entry name" value="Glycogen Phosphorylase B"/>
    <property type="match status" value="1"/>
</dbReference>
<dbReference type="EC" id="2.4.1.323" evidence="3"/>
<evidence type="ECO:0000313" key="5">
    <source>
        <dbReference type="Proteomes" id="UP000215914"/>
    </source>
</evidence>
<dbReference type="Proteomes" id="UP000215914">
    <property type="component" value="Chromosome 14"/>
</dbReference>
<evidence type="ECO:0000313" key="4">
    <source>
        <dbReference type="EMBL" id="OTF99653.1"/>
    </source>
</evidence>
<evidence type="ECO:0000256" key="1">
    <source>
        <dbReference type="ARBA" id="ARBA00009995"/>
    </source>
</evidence>
<sequence>MISSLRSSNDDFCAKVVIYVSFGSMTVLSREELIELWYGLVNSRKNFLWVIRPNSVAGDGQNIPTELLEGTMKRWYMVSWAPQEEVVVHPAIVAAVPVICWPYYGDQQVNSRLVGEVWKLGFDMKDVCDRAVVETIIKDLMDTKKDKFSRPVNRTMKLA</sequence>
<dbReference type="InParanoid" id="A0A251SLQ8"/>
<dbReference type="InterPro" id="IPR002213">
    <property type="entry name" value="UDP_glucos_trans"/>
</dbReference>
<accession>A0A251SLQ8</accession>
<dbReference type="Gramene" id="mRNA:HanXRQr2_Chr14g0665641">
    <property type="protein sequence ID" value="mRNA:HanXRQr2_Chr14g0665641"/>
    <property type="gene ID" value="HanXRQr2_Chr14g0665641"/>
</dbReference>
<name>A0A251SLQ8_HELAN</name>
<dbReference type="PANTHER" id="PTHR11926">
    <property type="entry name" value="GLUCOSYL/GLUCURONOSYL TRANSFERASES"/>
    <property type="match status" value="1"/>
</dbReference>
<keyword evidence="5" id="KW-1185">Reference proteome</keyword>
<dbReference type="AlphaFoldDB" id="A0A251SLQ8"/>
<dbReference type="SUPFAM" id="SSF53756">
    <property type="entry name" value="UDP-Glycosyltransferase/glycogen phosphorylase"/>
    <property type="match status" value="1"/>
</dbReference>
<evidence type="ECO:0000256" key="2">
    <source>
        <dbReference type="ARBA" id="ARBA00022679"/>
    </source>
</evidence>
<dbReference type="GO" id="GO:0102970">
    <property type="term" value="F:7-deoxyloganetic acid glucosyltransferase activity"/>
    <property type="evidence" value="ECO:0007669"/>
    <property type="project" value="UniProtKB-EC"/>
</dbReference>
<organism evidence="4 5">
    <name type="scientific">Helianthus annuus</name>
    <name type="common">Common sunflower</name>
    <dbReference type="NCBI Taxonomy" id="4232"/>
    <lineage>
        <taxon>Eukaryota</taxon>
        <taxon>Viridiplantae</taxon>
        <taxon>Streptophyta</taxon>
        <taxon>Embryophyta</taxon>
        <taxon>Tracheophyta</taxon>
        <taxon>Spermatophyta</taxon>
        <taxon>Magnoliopsida</taxon>
        <taxon>eudicotyledons</taxon>
        <taxon>Gunneridae</taxon>
        <taxon>Pentapetalae</taxon>
        <taxon>asterids</taxon>
        <taxon>campanulids</taxon>
        <taxon>Asterales</taxon>
        <taxon>Asteraceae</taxon>
        <taxon>Asteroideae</taxon>
        <taxon>Heliantheae alliance</taxon>
        <taxon>Heliantheae</taxon>
        <taxon>Helianthus</taxon>
    </lineage>
</organism>
<proteinExistence type="inferred from homology"/>
<keyword evidence="2 4" id="KW-0808">Transferase</keyword>
<dbReference type="PANTHER" id="PTHR11926:SF1392">
    <property type="entry name" value="GLYCOSYLTRANSFERASE"/>
    <property type="match status" value="1"/>
</dbReference>
<dbReference type="EMBL" id="CM007903">
    <property type="protein sequence ID" value="OTF99653.1"/>
    <property type="molecule type" value="Genomic_DNA"/>
</dbReference>
<dbReference type="EMBL" id="MNCJ02000329">
    <property type="protein sequence ID" value="KAF5770997.1"/>
    <property type="molecule type" value="Genomic_DNA"/>
</dbReference>
<reference evidence="4" key="2">
    <citation type="submission" date="2017-02" db="EMBL/GenBank/DDBJ databases">
        <title>Sunflower complete genome.</title>
        <authorList>
            <person name="Langlade N."/>
            <person name="Munos S."/>
        </authorList>
    </citation>
    <scope>NUCLEOTIDE SEQUENCE [LARGE SCALE GENOMIC DNA]</scope>
    <source>
        <tissue evidence="4">Leaves</tissue>
    </source>
</reference>
<gene>
    <name evidence="4" type="ORF">HannXRQ_Chr14g0458961</name>
    <name evidence="3" type="ORF">HanXRQr2_Chr14g0665641</name>
</gene>
<reference evidence="3" key="3">
    <citation type="submission" date="2020-06" db="EMBL/GenBank/DDBJ databases">
        <title>Helianthus annuus Genome sequencing and assembly Release 2.</title>
        <authorList>
            <person name="Gouzy J."/>
            <person name="Langlade N."/>
            <person name="Munos S."/>
        </authorList>
    </citation>
    <scope>NUCLEOTIDE SEQUENCE</scope>
    <source>
        <tissue evidence="3">Leaves</tissue>
    </source>
</reference>
<dbReference type="OMA" id="CAKVVIY"/>